<dbReference type="Pfam" id="PF09423">
    <property type="entry name" value="PhoD"/>
    <property type="match status" value="1"/>
</dbReference>
<reference evidence="4" key="1">
    <citation type="submission" date="2020-05" db="EMBL/GenBank/DDBJ databases">
        <authorList>
            <person name="Chiriac C."/>
            <person name="Salcher M."/>
            <person name="Ghai R."/>
            <person name="Kavagutti S V."/>
        </authorList>
    </citation>
    <scope>NUCLEOTIDE SEQUENCE</scope>
</reference>
<dbReference type="PANTHER" id="PTHR43606:SF1">
    <property type="entry name" value="PHOD-LIKE PHOSPHATASE METALLOPHOSPHATASE DOMAIN-CONTAINING PROTEIN"/>
    <property type="match status" value="1"/>
</dbReference>
<dbReference type="InterPro" id="IPR029052">
    <property type="entry name" value="Metallo-depent_PP-like"/>
</dbReference>
<accession>A0A6J6S7B5</accession>
<feature type="domain" description="Phospholipase D N-terminal" evidence="3">
    <location>
        <begin position="90"/>
        <end position="152"/>
    </location>
</feature>
<name>A0A6J6S7B5_9ZZZZ</name>
<dbReference type="Gene3D" id="3.60.21.70">
    <property type="entry name" value="PhoD-like phosphatase"/>
    <property type="match status" value="1"/>
</dbReference>
<dbReference type="InterPro" id="IPR038607">
    <property type="entry name" value="PhoD-like_sf"/>
</dbReference>
<dbReference type="EMBL" id="CAEZXR010000389">
    <property type="protein sequence ID" value="CAB4730592.1"/>
    <property type="molecule type" value="Genomic_DNA"/>
</dbReference>
<evidence type="ECO:0000256" key="1">
    <source>
        <dbReference type="SAM" id="MobiDB-lite"/>
    </source>
</evidence>
<gene>
    <name evidence="4" type="ORF">UFOPK2579_02550</name>
</gene>
<dbReference type="SUPFAM" id="SSF56300">
    <property type="entry name" value="Metallo-dependent phosphatases"/>
    <property type="match status" value="1"/>
</dbReference>
<evidence type="ECO:0000259" key="2">
    <source>
        <dbReference type="Pfam" id="PF09423"/>
    </source>
</evidence>
<proteinExistence type="predicted"/>
<dbReference type="Pfam" id="PF16655">
    <property type="entry name" value="PhoD_N"/>
    <property type="match status" value="1"/>
</dbReference>
<dbReference type="CDD" id="cd07389">
    <property type="entry name" value="MPP_PhoD"/>
    <property type="match status" value="1"/>
</dbReference>
<evidence type="ECO:0000259" key="3">
    <source>
        <dbReference type="Pfam" id="PF16655"/>
    </source>
</evidence>
<organism evidence="4">
    <name type="scientific">freshwater metagenome</name>
    <dbReference type="NCBI Taxonomy" id="449393"/>
    <lineage>
        <taxon>unclassified sequences</taxon>
        <taxon>metagenomes</taxon>
        <taxon>ecological metagenomes</taxon>
    </lineage>
</organism>
<feature type="region of interest" description="Disordered" evidence="1">
    <location>
        <begin position="418"/>
        <end position="437"/>
    </location>
</feature>
<evidence type="ECO:0000313" key="4">
    <source>
        <dbReference type="EMBL" id="CAB4730592.1"/>
    </source>
</evidence>
<dbReference type="InterPro" id="IPR052900">
    <property type="entry name" value="Phospholipid_Metab_Enz"/>
</dbReference>
<dbReference type="InterPro" id="IPR018946">
    <property type="entry name" value="PhoD-like_MPP"/>
</dbReference>
<dbReference type="PANTHER" id="PTHR43606">
    <property type="entry name" value="PHOSPHATASE, PUTATIVE (AFU_ORTHOLOGUE AFUA_6G08710)-RELATED"/>
    <property type="match status" value="1"/>
</dbReference>
<dbReference type="InterPro" id="IPR032093">
    <property type="entry name" value="PhoD_N"/>
</dbReference>
<protein>
    <submittedName>
        <fullName evidence="4">Unannotated protein</fullName>
    </submittedName>
</protein>
<feature type="domain" description="PhoD-like phosphatase metallophosphatase" evidence="2">
    <location>
        <begin position="186"/>
        <end position="542"/>
    </location>
</feature>
<sequence length="567" mass="61738">MAHTRGHECVRAVAGQGRRRLFGDTSPRGVRQVAPSAFALSVVQLEQPRIGRRSTLVAGVALGAVPALTATRIGREAPALVRATASSTTVRTGEVSTDSAVVWARSDGEGRLMVRLSSNGRRLRSLRGPWADARTDHTARVQLTGLAPGRAYDATVWFADGARTSVPERVGFRTAPVHAAAQSFVWSGDTCGQGWGINPRLGGLTAYSAMLATRPDFFIHSGDTIYGDEPMAETTVEDDGQVWHNELTDAVTHVAQTLADFRGRHRYTLSDEHVRALYAEVPTIAQWDDHETVNNWYPGELTDDERYTERRCDVLAARGRRAWQEYQPVPVRRLVGDGDDGFAAGRIYRRVPRGQHLDVFCLDMRSYRGANPDVWRRGAAGEQGILGAAQEAWLVDGLRRSTATWKVVSADLPLSIPSAHSDDLDGPSNGDDGGPQGREQEIARVLSALQRGGVRNVVWITADVHYTAAHHYAPERAAYADFDPFWEFVSGPIAAETFATKDGELDLTFGPQVVFSRGNDTGLRQSPRAGNQFFGHVAIAATGELTVTLHDGSGAALWSRTLDPELS</sequence>
<dbReference type="AlphaFoldDB" id="A0A6J6S7B5"/>